<evidence type="ECO:0000256" key="3">
    <source>
        <dbReference type="SAM" id="SignalP"/>
    </source>
</evidence>
<evidence type="ECO:0000259" key="4">
    <source>
        <dbReference type="Pfam" id="PF25973"/>
    </source>
</evidence>
<dbReference type="Gene3D" id="1.10.287.470">
    <property type="entry name" value="Helix hairpin bin"/>
    <property type="match status" value="1"/>
</dbReference>
<dbReference type="EMBL" id="BHXQ01000005">
    <property type="protein sequence ID" value="GCC52682.1"/>
    <property type="molecule type" value="Genomic_DNA"/>
</dbReference>
<dbReference type="InterPro" id="IPR058647">
    <property type="entry name" value="BSH_CzcB-like"/>
</dbReference>
<dbReference type="PROSITE" id="PS51257">
    <property type="entry name" value="PROKAR_LIPOPROTEIN"/>
    <property type="match status" value="1"/>
</dbReference>
<dbReference type="InterPro" id="IPR006143">
    <property type="entry name" value="RND_pump_MFP"/>
</dbReference>
<name>A0A401UCU2_9BACT</name>
<dbReference type="Pfam" id="PF25973">
    <property type="entry name" value="BSH_CzcB"/>
    <property type="match status" value="1"/>
</dbReference>
<comment type="caution">
    <text evidence="5">The sequence shown here is derived from an EMBL/GenBank/DDBJ whole genome shotgun (WGS) entry which is preliminary data.</text>
</comment>
<gene>
    <name evidence="5" type="ORF">SanaruYs_29200</name>
</gene>
<dbReference type="GO" id="GO:0015562">
    <property type="term" value="F:efflux transmembrane transporter activity"/>
    <property type="evidence" value="ECO:0007669"/>
    <property type="project" value="TreeGrafter"/>
</dbReference>
<dbReference type="Gene3D" id="2.40.30.170">
    <property type="match status" value="1"/>
</dbReference>
<dbReference type="AlphaFoldDB" id="A0A401UCU2"/>
<dbReference type="SUPFAM" id="SSF111369">
    <property type="entry name" value="HlyD-like secretion proteins"/>
    <property type="match status" value="1"/>
</dbReference>
<comment type="similarity">
    <text evidence="1">Belongs to the membrane fusion protein (MFP) (TC 8.A.1) family.</text>
</comment>
<sequence length="348" mass="37907">MKLNSLFLMVAALIIVQACTTSQGNNEKQLAKDVIPVTVKPLTKEKLNSTIQSSGVFTTDDETFLSFKTGGVIDKIFVKEGDAIKKDQILARLNLTEISAQVSQAKLAFEKAKRDYKRVENLYKDSVATLEQYQNAKTGMQVAQQQMDAANFNLSYSEIKALSDGFILRKIANEGQVITSGSAVFQTNGASENKWKVKVGVSDREWALINIGDVAEVSTDATPNLVHEAFVSRKSEATDGMGGAFNIELTLKNKSENLASGLFAKVNITTSKAQRGWRIPYTALLDGDAQTGYVFTTNDSKTVQKTIVSIGRITKDEVIIVSGLDDKQLLIISGSAYLKDGSSIKVIQ</sequence>
<evidence type="ECO:0000313" key="6">
    <source>
        <dbReference type="Proteomes" id="UP000288227"/>
    </source>
</evidence>
<dbReference type="NCBIfam" id="TIGR01730">
    <property type="entry name" value="RND_mfp"/>
    <property type="match status" value="1"/>
</dbReference>
<dbReference type="GO" id="GO:1990281">
    <property type="term" value="C:efflux pump complex"/>
    <property type="evidence" value="ECO:0007669"/>
    <property type="project" value="TreeGrafter"/>
</dbReference>
<feature type="coiled-coil region" evidence="2">
    <location>
        <begin position="102"/>
        <end position="136"/>
    </location>
</feature>
<evidence type="ECO:0000256" key="1">
    <source>
        <dbReference type="ARBA" id="ARBA00009477"/>
    </source>
</evidence>
<feature type="chain" id="PRO_5019241215" evidence="3">
    <location>
        <begin position="19"/>
        <end position="348"/>
    </location>
</feature>
<evidence type="ECO:0000313" key="5">
    <source>
        <dbReference type="EMBL" id="GCC52682.1"/>
    </source>
</evidence>
<dbReference type="OrthoDB" id="9798190at2"/>
<dbReference type="RefSeq" id="WP_127123335.1">
    <property type="nucleotide sequence ID" value="NZ_BHXQ01000005.1"/>
</dbReference>
<keyword evidence="3" id="KW-0732">Signal</keyword>
<keyword evidence="6" id="KW-1185">Reference proteome</keyword>
<protein>
    <submittedName>
        <fullName evidence="5">Efflux RND transporter periplasmic adaptor subunit</fullName>
    </submittedName>
</protein>
<dbReference type="PANTHER" id="PTHR30469:SF15">
    <property type="entry name" value="HLYD FAMILY OF SECRETION PROTEINS"/>
    <property type="match status" value="1"/>
</dbReference>
<dbReference type="Gene3D" id="2.40.420.20">
    <property type="match status" value="1"/>
</dbReference>
<dbReference type="Gene3D" id="2.40.50.100">
    <property type="match status" value="1"/>
</dbReference>
<accession>A0A401UCU2</accession>
<feature type="domain" description="CzcB-like barrel-sandwich hybrid" evidence="4">
    <location>
        <begin position="68"/>
        <end position="186"/>
    </location>
</feature>
<evidence type="ECO:0000256" key="2">
    <source>
        <dbReference type="SAM" id="Coils"/>
    </source>
</evidence>
<proteinExistence type="inferred from homology"/>
<dbReference type="Proteomes" id="UP000288227">
    <property type="component" value="Unassembled WGS sequence"/>
</dbReference>
<reference evidence="5 6" key="1">
    <citation type="submission" date="2018-11" db="EMBL/GenBank/DDBJ databases">
        <title>Chryseotalea sanarue gen. nov., sp., nov., a member of the family Cytophagaceae, isolated from a brackish lake in Hamamatsu Japan.</title>
        <authorList>
            <person name="Maejima Y."/>
            <person name="Iino T."/>
            <person name="Muraguchi Y."/>
            <person name="Fukuda K."/>
            <person name="Ohkuma M."/>
            <person name="Moriuchi R."/>
            <person name="Dohra H."/>
            <person name="Kimbara K."/>
            <person name="Shintani M."/>
        </authorList>
    </citation>
    <scope>NUCLEOTIDE SEQUENCE [LARGE SCALE GENOMIC DNA]</scope>
    <source>
        <strain evidence="5 6">Ys</strain>
    </source>
</reference>
<feature type="signal peptide" evidence="3">
    <location>
        <begin position="1"/>
        <end position="18"/>
    </location>
</feature>
<keyword evidence="2" id="KW-0175">Coiled coil</keyword>
<organism evidence="5 6">
    <name type="scientific">Chryseotalea sanaruensis</name>
    <dbReference type="NCBI Taxonomy" id="2482724"/>
    <lineage>
        <taxon>Bacteria</taxon>
        <taxon>Pseudomonadati</taxon>
        <taxon>Bacteroidota</taxon>
        <taxon>Cytophagia</taxon>
        <taxon>Cytophagales</taxon>
        <taxon>Chryseotaleaceae</taxon>
        <taxon>Chryseotalea</taxon>
    </lineage>
</organism>
<dbReference type="PANTHER" id="PTHR30469">
    <property type="entry name" value="MULTIDRUG RESISTANCE PROTEIN MDTA"/>
    <property type="match status" value="1"/>
</dbReference>